<keyword evidence="4" id="KW-0808">Transferase</keyword>
<feature type="transmembrane region" description="Helical" evidence="9">
    <location>
        <begin position="24"/>
        <end position="44"/>
    </location>
</feature>
<dbReference type="EMBL" id="JBHSPH010000001">
    <property type="protein sequence ID" value="MFC5861208.1"/>
    <property type="molecule type" value="Genomic_DNA"/>
</dbReference>
<keyword evidence="3" id="KW-0597">Phosphoprotein</keyword>
<keyword evidence="12" id="KW-1185">Reference proteome</keyword>
<dbReference type="CDD" id="cd00082">
    <property type="entry name" value="HisKA"/>
    <property type="match status" value="1"/>
</dbReference>
<name>A0ABW1EE09_9BACT</name>
<organism evidence="11 12">
    <name type="scientific">Acidicapsa dinghuensis</name>
    <dbReference type="NCBI Taxonomy" id="2218256"/>
    <lineage>
        <taxon>Bacteria</taxon>
        <taxon>Pseudomonadati</taxon>
        <taxon>Acidobacteriota</taxon>
        <taxon>Terriglobia</taxon>
        <taxon>Terriglobales</taxon>
        <taxon>Acidobacteriaceae</taxon>
        <taxon>Acidicapsa</taxon>
    </lineage>
</organism>
<feature type="transmembrane region" description="Helical" evidence="9">
    <location>
        <begin position="56"/>
        <end position="75"/>
    </location>
</feature>
<dbReference type="Gene3D" id="3.30.565.10">
    <property type="entry name" value="Histidine kinase-like ATPase, C-terminal domain"/>
    <property type="match status" value="1"/>
</dbReference>
<keyword evidence="9" id="KW-1133">Transmembrane helix</keyword>
<keyword evidence="9" id="KW-0472">Membrane</keyword>
<sequence>MAEVLIPAEISAASDFQSYRRQETIFGVLSLLLLALLFAAQFLWKQYLGSPDVQVLVILSAGIGANGLELLWLHRRDDLDTASIARLTWTMIAINLAIAFGLATYSYKPDVQFFALMIPPILQAASRFSLAATVLTVGVSDGLIFFWVWNYFRLHPPIDPNEFVEAGTIALIFAVMGLLASTLVRQLHSKQMALAASMTELERTEAKLRVEEKLAAVGRLSSAIAHEIRNPVAMISSALSTAQNYPAETTERHEMYDIATKESARLEQLTSDFLAYARPRQPSKTLHNVADSIGYIADVAKPRAAGNNIAIIAECEDNLRAEIDDGQLQQALLNLVMNAVEASEPQSTVLLRGERKNHQILIGIENGNGPIPAATATCIFEPFFTTKASGTGLGLSIARNIALAIGGDLALTRNDERIQFTLSLPASETSKEAV</sequence>
<dbReference type="PANTHER" id="PTHR43065:SF10">
    <property type="entry name" value="PEROXIDE STRESS-ACTIVATED HISTIDINE KINASE MAK3"/>
    <property type="match status" value="1"/>
</dbReference>
<dbReference type="InterPro" id="IPR036890">
    <property type="entry name" value="HATPase_C_sf"/>
</dbReference>
<evidence type="ECO:0000256" key="3">
    <source>
        <dbReference type="ARBA" id="ARBA00022553"/>
    </source>
</evidence>
<dbReference type="InterPro" id="IPR004358">
    <property type="entry name" value="Sig_transdc_His_kin-like_C"/>
</dbReference>
<protein>
    <recommendedName>
        <fullName evidence="2">histidine kinase</fullName>
        <ecNumber evidence="2">2.7.13.3</ecNumber>
    </recommendedName>
</protein>
<evidence type="ECO:0000256" key="5">
    <source>
        <dbReference type="ARBA" id="ARBA00022741"/>
    </source>
</evidence>
<evidence type="ECO:0000313" key="11">
    <source>
        <dbReference type="EMBL" id="MFC5861208.1"/>
    </source>
</evidence>
<gene>
    <name evidence="11" type="ORF">ACFPT7_02760</name>
</gene>
<evidence type="ECO:0000256" key="6">
    <source>
        <dbReference type="ARBA" id="ARBA00022777"/>
    </source>
</evidence>
<dbReference type="PANTHER" id="PTHR43065">
    <property type="entry name" value="SENSOR HISTIDINE KINASE"/>
    <property type="match status" value="1"/>
</dbReference>
<proteinExistence type="predicted"/>
<evidence type="ECO:0000256" key="2">
    <source>
        <dbReference type="ARBA" id="ARBA00012438"/>
    </source>
</evidence>
<keyword evidence="8" id="KW-0902">Two-component regulatory system</keyword>
<comment type="caution">
    <text evidence="11">The sequence shown here is derived from an EMBL/GenBank/DDBJ whole genome shotgun (WGS) entry which is preliminary data.</text>
</comment>
<keyword evidence="9" id="KW-0812">Transmembrane</keyword>
<evidence type="ECO:0000259" key="10">
    <source>
        <dbReference type="PROSITE" id="PS50109"/>
    </source>
</evidence>
<dbReference type="SMART" id="SM00388">
    <property type="entry name" value="HisKA"/>
    <property type="match status" value="1"/>
</dbReference>
<feature type="transmembrane region" description="Helical" evidence="9">
    <location>
        <begin position="87"/>
        <end position="107"/>
    </location>
</feature>
<evidence type="ECO:0000256" key="7">
    <source>
        <dbReference type="ARBA" id="ARBA00022840"/>
    </source>
</evidence>
<dbReference type="Proteomes" id="UP001596091">
    <property type="component" value="Unassembled WGS sequence"/>
</dbReference>
<dbReference type="Pfam" id="PF00512">
    <property type="entry name" value="HisKA"/>
    <property type="match status" value="1"/>
</dbReference>
<dbReference type="SUPFAM" id="SSF47384">
    <property type="entry name" value="Homodimeric domain of signal transducing histidine kinase"/>
    <property type="match status" value="1"/>
</dbReference>
<dbReference type="InterPro" id="IPR005467">
    <property type="entry name" value="His_kinase_dom"/>
</dbReference>
<dbReference type="Pfam" id="PF02518">
    <property type="entry name" value="HATPase_c"/>
    <property type="match status" value="1"/>
</dbReference>
<keyword evidence="5" id="KW-0547">Nucleotide-binding</keyword>
<dbReference type="PRINTS" id="PR00344">
    <property type="entry name" value="BCTRLSENSOR"/>
</dbReference>
<dbReference type="SUPFAM" id="SSF55874">
    <property type="entry name" value="ATPase domain of HSP90 chaperone/DNA topoisomerase II/histidine kinase"/>
    <property type="match status" value="1"/>
</dbReference>
<accession>A0ABW1EE09</accession>
<dbReference type="GO" id="GO:0016301">
    <property type="term" value="F:kinase activity"/>
    <property type="evidence" value="ECO:0007669"/>
    <property type="project" value="UniProtKB-KW"/>
</dbReference>
<dbReference type="PROSITE" id="PS50109">
    <property type="entry name" value="HIS_KIN"/>
    <property type="match status" value="1"/>
</dbReference>
<dbReference type="InterPro" id="IPR003594">
    <property type="entry name" value="HATPase_dom"/>
</dbReference>
<keyword evidence="7" id="KW-0067">ATP-binding</keyword>
<evidence type="ECO:0000256" key="1">
    <source>
        <dbReference type="ARBA" id="ARBA00000085"/>
    </source>
</evidence>
<evidence type="ECO:0000313" key="12">
    <source>
        <dbReference type="Proteomes" id="UP001596091"/>
    </source>
</evidence>
<evidence type="ECO:0000256" key="4">
    <source>
        <dbReference type="ARBA" id="ARBA00022679"/>
    </source>
</evidence>
<dbReference type="InterPro" id="IPR036097">
    <property type="entry name" value="HisK_dim/P_sf"/>
</dbReference>
<dbReference type="SMART" id="SM00387">
    <property type="entry name" value="HATPase_c"/>
    <property type="match status" value="1"/>
</dbReference>
<feature type="domain" description="Histidine kinase" evidence="10">
    <location>
        <begin position="223"/>
        <end position="428"/>
    </location>
</feature>
<comment type="catalytic activity">
    <reaction evidence="1">
        <text>ATP + protein L-histidine = ADP + protein N-phospho-L-histidine.</text>
        <dbReference type="EC" id="2.7.13.3"/>
    </reaction>
</comment>
<reference evidence="12" key="1">
    <citation type="journal article" date="2019" name="Int. J. Syst. Evol. Microbiol.">
        <title>The Global Catalogue of Microorganisms (GCM) 10K type strain sequencing project: providing services to taxonomists for standard genome sequencing and annotation.</title>
        <authorList>
            <consortium name="The Broad Institute Genomics Platform"/>
            <consortium name="The Broad Institute Genome Sequencing Center for Infectious Disease"/>
            <person name="Wu L."/>
            <person name="Ma J."/>
        </authorList>
    </citation>
    <scope>NUCLEOTIDE SEQUENCE [LARGE SCALE GENOMIC DNA]</scope>
    <source>
        <strain evidence="12">JCM 4087</strain>
    </source>
</reference>
<dbReference type="EC" id="2.7.13.3" evidence="2"/>
<keyword evidence="6 11" id="KW-0418">Kinase</keyword>
<feature type="transmembrane region" description="Helical" evidence="9">
    <location>
        <begin position="128"/>
        <end position="152"/>
    </location>
</feature>
<feature type="transmembrane region" description="Helical" evidence="9">
    <location>
        <begin position="164"/>
        <end position="184"/>
    </location>
</feature>
<dbReference type="Gene3D" id="1.10.287.130">
    <property type="match status" value="1"/>
</dbReference>
<dbReference type="RefSeq" id="WP_263334190.1">
    <property type="nucleotide sequence ID" value="NZ_JAGSYH010000002.1"/>
</dbReference>
<dbReference type="InterPro" id="IPR003661">
    <property type="entry name" value="HisK_dim/P_dom"/>
</dbReference>
<evidence type="ECO:0000256" key="9">
    <source>
        <dbReference type="SAM" id="Phobius"/>
    </source>
</evidence>
<evidence type="ECO:0000256" key="8">
    <source>
        <dbReference type="ARBA" id="ARBA00023012"/>
    </source>
</evidence>